<dbReference type="Proteomes" id="UP000738359">
    <property type="component" value="Unassembled WGS sequence"/>
</dbReference>
<gene>
    <name evidence="2" type="ORF">BGZ70_005815</name>
</gene>
<keyword evidence="3" id="KW-1185">Reference proteome</keyword>
<reference evidence="2" key="1">
    <citation type="journal article" date="2020" name="Fungal Divers.">
        <title>Resolving the Mortierellaceae phylogeny through synthesis of multi-gene phylogenetics and phylogenomics.</title>
        <authorList>
            <person name="Vandepol N."/>
            <person name="Liber J."/>
            <person name="Desiro A."/>
            <person name="Na H."/>
            <person name="Kennedy M."/>
            <person name="Barry K."/>
            <person name="Grigoriev I.V."/>
            <person name="Miller A.N."/>
            <person name="O'Donnell K."/>
            <person name="Stajich J.E."/>
            <person name="Bonito G."/>
        </authorList>
    </citation>
    <scope>NUCLEOTIDE SEQUENCE</scope>
    <source>
        <strain evidence="2">CK1249</strain>
    </source>
</reference>
<name>A0A9P6M3E5_MORAP</name>
<feature type="transmembrane region" description="Helical" evidence="1">
    <location>
        <begin position="65"/>
        <end position="84"/>
    </location>
</feature>
<feature type="transmembrane region" description="Helical" evidence="1">
    <location>
        <begin position="379"/>
        <end position="402"/>
    </location>
</feature>
<accession>A0A9P6M3E5</accession>
<comment type="caution">
    <text evidence="2">The sequence shown here is derived from an EMBL/GenBank/DDBJ whole genome shotgun (WGS) entry which is preliminary data.</text>
</comment>
<sequence length="513" mass="55863">MFLTQTVSAVVFTAARLGLELGIIGVVTALVARTYNLTYLERLRGGPVSKIEFVFLTRFRKDKHVFVRVCLVFVIIASTLLTWLPTLLSRLYPVKPVYVASSNVAHDIPMDSLKLVKVDPGNATAPAILAKMGVDVGESILHSYSVDRPSTAPCGYAGGDKDLNSLACFGDLMMFAGSPGLSKDQAIVTILGYIAHEDYGAMIVERKFKYQHSSAKVLNCLIIQDRSLQKKCQLLFSMIRSGSVHYDETMTIGIQSTVSIPGGLLWELVWIKHAAAPVGPQTFEIVETIRFNITIKGFSGALGHEHIGIERECKLGQELVETAKVYTDGGDADFEEWDNWGFSPDEVEQITDFILQGTPLFGGSTLLTPSRLLADVSDIMIGILFGMAALLFFCGFILTCGLDPIVTQPLSNLFQQALVSPGVSEEESRNRALENRMADIRLQRRSLGGNSTPVVLVNDHVLGLDSDFESKAASDLPSESTLRSSRGLGYHENVSSTPLLSAAATLCDNIHVL</sequence>
<organism evidence="2 3">
    <name type="scientific">Mortierella alpina</name>
    <name type="common">Oleaginous fungus</name>
    <name type="synonym">Mortierella renispora</name>
    <dbReference type="NCBI Taxonomy" id="64518"/>
    <lineage>
        <taxon>Eukaryota</taxon>
        <taxon>Fungi</taxon>
        <taxon>Fungi incertae sedis</taxon>
        <taxon>Mucoromycota</taxon>
        <taxon>Mortierellomycotina</taxon>
        <taxon>Mortierellomycetes</taxon>
        <taxon>Mortierellales</taxon>
        <taxon>Mortierellaceae</taxon>
        <taxon>Mortierella</taxon>
    </lineage>
</organism>
<evidence type="ECO:0000313" key="2">
    <source>
        <dbReference type="EMBL" id="KAF9964857.1"/>
    </source>
</evidence>
<evidence type="ECO:0000256" key="1">
    <source>
        <dbReference type="SAM" id="Phobius"/>
    </source>
</evidence>
<dbReference type="EMBL" id="JAAAHY010000314">
    <property type="protein sequence ID" value="KAF9964857.1"/>
    <property type="molecule type" value="Genomic_DNA"/>
</dbReference>
<keyword evidence="1" id="KW-0812">Transmembrane</keyword>
<evidence type="ECO:0000313" key="3">
    <source>
        <dbReference type="Proteomes" id="UP000738359"/>
    </source>
</evidence>
<proteinExistence type="predicted"/>
<dbReference type="AlphaFoldDB" id="A0A9P6M3E5"/>
<keyword evidence="1" id="KW-0472">Membrane</keyword>
<feature type="transmembrane region" description="Helical" evidence="1">
    <location>
        <begin position="6"/>
        <end position="32"/>
    </location>
</feature>
<dbReference type="OrthoDB" id="2441760at2759"/>
<protein>
    <submittedName>
        <fullName evidence="2">Uncharacterized protein</fullName>
    </submittedName>
</protein>
<keyword evidence="1" id="KW-1133">Transmembrane helix</keyword>